<dbReference type="EMBL" id="CAXAMM010039141">
    <property type="protein sequence ID" value="CAK9084205.1"/>
    <property type="molecule type" value="Genomic_DNA"/>
</dbReference>
<gene>
    <name evidence="1" type="ORF">SCF082_LOCUS39951</name>
</gene>
<keyword evidence="2" id="KW-1185">Reference proteome</keyword>
<organism evidence="1 2">
    <name type="scientific">Durusdinium trenchii</name>
    <dbReference type="NCBI Taxonomy" id="1381693"/>
    <lineage>
        <taxon>Eukaryota</taxon>
        <taxon>Sar</taxon>
        <taxon>Alveolata</taxon>
        <taxon>Dinophyceae</taxon>
        <taxon>Suessiales</taxon>
        <taxon>Symbiodiniaceae</taxon>
        <taxon>Durusdinium</taxon>
    </lineage>
</organism>
<evidence type="ECO:0000313" key="1">
    <source>
        <dbReference type="EMBL" id="CAK9084205.1"/>
    </source>
</evidence>
<dbReference type="Proteomes" id="UP001642464">
    <property type="component" value="Unassembled WGS sequence"/>
</dbReference>
<comment type="caution">
    <text evidence="1">The sequence shown here is derived from an EMBL/GenBank/DDBJ whole genome shotgun (WGS) entry which is preliminary data.</text>
</comment>
<proteinExistence type="predicted"/>
<evidence type="ECO:0000313" key="2">
    <source>
        <dbReference type="Proteomes" id="UP001642464"/>
    </source>
</evidence>
<sequence>MTLDAQRFKDHCLIIVGPGGDADQVLAKRRLDAGGENDDRVTMKSMEDGRTEDYFIWQPPSTKMKVSSFAKELGGKPRTFWTKRGPDGVELQDGQLLTITAGIDGKPRHVRLTDEEDNVLCDVWRGRGGCGQAAGKHHGCGGLQP</sequence>
<name>A0ABP0Q9L8_9DINO</name>
<accession>A0ABP0Q9L8</accession>
<reference evidence="1 2" key="1">
    <citation type="submission" date="2024-02" db="EMBL/GenBank/DDBJ databases">
        <authorList>
            <person name="Chen Y."/>
            <person name="Shah S."/>
            <person name="Dougan E. K."/>
            <person name="Thang M."/>
            <person name="Chan C."/>
        </authorList>
    </citation>
    <scope>NUCLEOTIDE SEQUENCE [LARGE SCALE GENOMIC DNA]</scope>
</reference>
<protein>
    <submittedName>
        <fullName evidence="1">Uncharacterized protein</fullName>
    </submittedName>
</protein>